<dbReference type="GeneID" id="28840235"/>
<dbReference type="Pfam" id="PF01738">
    <property type="entry name" value="DLH"/>
    <property type="match status" value="1"/>
</dbReference>
<feature type="domain" description="Dienelactone hydrolase" evidence="1">
    <location>
        <begin position="32"/>
        <end position="251"/>
    </location>
</feature>
<sequence length="254" mass="28110">MASNPPGKCCTVGVKHTGETTGTEITIANGSLDVYIAKPTNPKPGKAILFVPDVMGISKNANLMADQLAANGYYTLIPDLFNKDSLSNPWRPENFNLMNWIQHGMKGDNPHTVPEVDAIMVKALDYLNEQGYKEVAAVGYCFGAKYVVRFMSEEKGKRIKVGYLAHPSFVDEAELEAIKGPLSISAAETDSIFPVEKRHKSEEILIATKLPYQINLFSGVSHGFSVRGDPSIPQEKWAKEQAFEQAVQWFNFHM</sequence>
<reference evidence="3" key="2">
    <citation type="journal article" date="2018" name="Nat. Commun.">
        <title>Extreme sensitivity to ultraviolet light in the fungal pathogen causing white-nose syndrome of bats.</title>
        <authorList>
            <person name="Palmer J.M."/>
            <person name="Drees K.P."/>
            <person name="Foster J.T."/>
            <person name="Lindner D.L."/>
        </authorList>
    </citation>
    <scope>NUCLEOTIDE SEQUENCE [LARGE SCALE GENOMIC DNA]</scope>
    <source>
        <strain evidence="3">UAMH 10579</strain>
    </source>
</reference>
<keyword evidence="3" id="KW-1185">Reference proteome</keyword>
<dbReference type="Gene3D" id="3.40.50.1820">
    <property type="entry name" value="alpha/beta hydrolase"/>
    <property type="match status" value="1"/>
</dbReference>
<gene>
    <name evidence="2" type="ORF">VE01_06849</name>
</gene>
<proteinExistence type="predicted"/>
<evidence type="ECO:0000259" key="1">
    <source>
        <dbReference type="Pfam" id="PF01738"/>
    </source>
</evidence>
<organism evidence="2 3">
    <name type="scientific">Pseudogymnoascus verrucosus</name>
    <dbReference type="NCBI Taxonomy" id="342668"/>
    <lineage>
        <taxon>Eukaryota</taxon>
        <taxon>Fungi</taxon>
        <taxon>Dikarya</taxon>
        <taxon>Ascomycota</taxon>
        <taxon>Pezizomycotina</taxon>
        <taxon>Leotiomycetes</taxon>
        <taxon>Thelebolales</taxon>
        <taxon>Thelebolaceae</taxon>
        <taxon>Pseudogymnoascus</taxon>
    </lineage>
</organism>
<dbReference type="OrthoDB" id="17560at2759"/>
<evidence type="ECO:0000313" key="2">
    <source>
        <dbReference type="EMBL" id="OBT96180.1"/>
    </source>
</evidence>
<accession>A0A1B8GK14</accession>
<dbReference type="PANTHER" id="PTHR17630">
    <property type="entry name" value="DIENELACTONE HYDROLASE"/>
    <property type="match status" value="1"/>
</dbReference>
<dbReference type="EMBL" id="KV460230">
    <property type="protein sequence ID" value="OBT96180.1"/>
    <property type="molecule type" value="Genomic_DNA"/>
</dbReference>
<dbReference type="SUPFAM" id="SSF53474">
    <property type="entry name" value="alpha/beta-Hydrolases"/>
    <property type="match status" value="1"/>
</dbReference>
<dbReference type="Proteomes" id="UP000091956">
    <property type="component" value="Unassembled WGS sequence"/>
</dbReference>
<dbReference type="InterPro" id="IPR002925">
    <property type="entry name" value="Dienelactn_hydro"/>
</dbReference>
<dbReference type="GO" id="GO:0016787">
    <property type="term" value="F:hydrolase activity"/>
    <property type="evidence" value="ECO:0007669"/>
    <property type="project" value="InterPro"/>
</dbReference>
<protein>
    <recommendedName>
        <fullName evidence="1">Dienelactone hydrolase domain-containing protein</fullName>
    </recommendedName>
</protein>
<reference evidence="2 3" key="1">
    <citation type="submission" date="2016-03" db="EMBL/GenBank/DDBJ databases">
        <title>Comparative genomics of Pseudogymnoascus destructans, the fungus causing white-nose syndrome of bats.</title>
        <authorList>
            <person name="Palmer J.M."/>
            <person name="Drees K.P."/>
            <person name="Foster J.T."/>
            <person name="Lindner D.L."/>
        </authorList>
    </citation>
    <scope>NUCLEOTIDE SEQUENCE [LARGE SCALE GENOMIC DNA]</scope>
    <source>
        <strain evidence="2 3">UAMH 10579</strain>
    </source>
</reference>
<dbReference type="InterPro" id="IPR029058">
    <property type="entry name" value="AB_hydrolase_fold"/>
</dbReference>
<dbReference type="STRING" id="342668.A0A1B8GK14"/>
<dbReference type="RefSeq" id="XP_018129913.1">
    <property type="nucleotide sequence ID" value="XM_018276288.2"/>
</dbReference>
<dbReference type="PANTHER" id="PTHR17630:SF44">
    <property type="entry name" value="PROTEIN AIM2"/>
    <property type="match status" value="1"/>
</dbReference>
<name>A0A1B8GK14_9PEZI</name>
<dbReference type="AlphaFoldDB" id="A0A1B8GK14"/>
<evidence type="ECO:0000313" key="3">
    <source>
        <dbReference type="Proteomes" id="UP000091956"/>
    </source>
</evidence>